<dbReference type="Proteomes" id="UP000217211">
    <property type="component" value="Chromosome"/>
</dbReference>
<proteinExistence type="predicted"/>
<gene>
    <name evidence="1" type="ORF">SJ05684_c24360</name>
</gene>
<organism evidence="1 2">
    <name type="scientific">Sinorhizobium sojae CCBAU 05684</name>
    <dbReference type="NCBI Taxonomy" id="716928"/>
    <lineage>
        <taxon>Bacteria</taxon>
        <taxon>Pseudomonadati</taxon>
        <taxon>Pseudomonadota</taxon>
        <taxon>Alphaproteobacteria</taxon>
        <taxon>Hyphomicrobiales</taxon>
        <taxon>Rhizobiaceae</taxon>
        <taxon>Sinorhizobium/Ensifer group</taxon>
        <taxon>Sinorhizobium</taxon>
    </lineage>
</organism>
<dbReference type="KEGG" id="esj:SJ05684_c24360"/>
<name>A0A249PDI2_9HYPH</name>
<reference evidence="1 2" key="1">
    <citation type="submission" date="2017-08" db="EMBL/GenBank/DDBJ databases">
        <title>Multipartite genome sequences of Sinorhizobium species nodulating soybeans.</title>
        <authorList>
            <person name="Tian C.F."/>
        </authorList>
    </citation>
    <scope>NUCLEOTIDE SEQUENCE [LARGE SCALE GENOMIC DNA]</scope>
    <source>
        <strain evidence="1 2">CCBAU 05684</strain>
    </source>
</reference>
<dbReference type="EMBL" id="CP023067">
    <property type="protein sequence ID" value="ASY63876.1"/>
    <property type="molecule type" value="Genomic_DNA"/>
</dbReference>
<dbReference type="RefSeq" id="WP_157211946.1">
    <property type="nucleotide sequence ID" value="NZ_AJQT01000013.1"/>
</dbReference>
<accession>A0A249PDI2</accession>
<evidence type="ECO:0000313" key="2">
    <source>
        <dbReference type="Proteomes" id="UP000217211"/>
    </source>
</evidence>
<keyword evidence="2" id="KW-1185">Reference proteome</keyword>
<sequence length="48" mass="5066">MPWLGLMGLLGRHGRARLAVTAELRGEGELAGFFSGEFVALGYESQGG</sequence>
<dbReference type="AlphaFoldDB" id="A0A249PDI2"/>
<evidence type="ECO:0000313" key="1">
    <source>
        <dbReference type="EMBL" id="ASY63876.1"/>
    </source>
</evidence>
<protein>
    <submittedName>
        <fullName evidence="1">Uncharacterized protein</fullName>
    </submittedName>
</protein>